<reference evidence="8 9" key="1">
    <citation type="submission" date="2019-07" db="EMBL/GenBank/DDBJ databases">
        <title>New species of Amycolatopsis and Streptomyces.</title>
        <authorList>
            <person name="Duangmal K."/>
            <person name="Teo W.F.A."/>
            <person name="Lipun K."/>
        </authorList>
    </citation>
    <scope>NUCLEOTIDE SEQUENCE [LARGE SCALE GENOMIC DNA]</scope>
    <source>
        <strain evidence="8 9">NBRC 109810</strain>
    </source>
</reference>
<gene>
    <name evidence="6" type="primary">azoR</name>
    <name evidence="8" type="ORF">FNH09_30315</name>
</gene>
<dbReference type="OrthoDB" id="9805013at2"/>
<dbReference type="GO" id="GO:0009055">
    <property type="term" value="F:electron transfer activity"/>
    <property type="evidence" value="ECO:0007669"/>
    <property type="project" value="UniProtKB-UniRule"/>
</dbReference>
<evidence type="ECO:0000256" key="4">
    <source>
        <dbReference type="ARBA" id="ARBA00023027"/>
    </source>
</evidence>
<evidence type="ECO:0000259" key="7">
    <source>
        <dbReference type="Pfam" id="PF02525"/>
    </source>
</evidence>
<evidence type="ECO:0000256" key="1">
    <source>
        <dbReference type="ARBA" id="ARBA00022630"/>
    </source>
</evidence>
<dbReference type="HAMAP" id="MF_01216">
    <property type="entry name" value="Azoreductase_type1"/>
    <property type="match status" value="1"/>
</dbReference>
<dbReference type="PANTHER" id="PTHR43741">
    <property type="entry name" value="FMN-DEPENDENT NADH-AZOREDUCTASE 1"/>
    <property type="match status" value="1"/>
</dbReference>
<evidence type="ECO:0000256" key="2">
    <source>
        <dbReference type="ARBA" id="ARBA00022643"/>
    </source>
</evidence>
<dbReference type="SUPFAM" id="SSF52218">
    <property type="entry name" value="Flavoproteins"/>
    <property type="match status" value="1"/>
</dbReference>
<comment type="subunit">
    <text evidence="6">Homodimer.</text>
</comment>
<dbReference type="EC" id="1.7.1.17" evidence="6"/>
<comment type="caution">
    <text evidence="6">Lacks conserved residue(s) required for the propagation of feature annotation.</text>
</comment>
<dbReference type="Gene3D" id="3.40.50.360">
    <property type="match status" value="1"/>
</dbReference>
<comment type="function">
    <text evidence="6">Quinone reductase that provides resistance to thiol-specific stress caused by electrophilic quinones.</text>
</comment>
<dbReference type="GO" id="GO:0016652">
    <property type="term" value="F:oxidoreductase activity, acting on NAD(P)H as acceptor"/>
    <property type="evidence" value="ECO:0007669"/>
    <property type="project" value="UniProtKB-UniRule"/>
</dbReference>
<comment type="cofactor">
    <cofactor evidence="6">
        <name>FMN</name>
        <dbReference type="ChEBI" id="CHEBI:58210"/>
    </cofactor>
    <text evidence="6">Binds 1 FMN per subunit.</text>
</comment>
<dbReference type="GO" id="GO:0016655">
    <property type="term" value="F:oxidoreductase activity, acting on NAD(P)H, quinone or similar compound as acceptor"/>
    <property type="evidence" value="ECO:0007669"/>
    <property type="project" value="InterPro"/>
</dbReference>
<keyword evidence="4 6" id="KW-0520">NAD</keyword>
<comment type="catalytic activity">
    <reaction evidence="5">
        <text>N,N-dimethyl-1,4-phenylenediamine + anthranilate + 2 NAD(+) = 2-(4-dimethylaminophenyl)diazenylbenzoate + 2 NADH + 2 H(+)</text>
        <dbReference type="Rhea" id="RHEA:55872"/>
        <dbReference type="ChEBI" id="CHEBI:15378"/>
        <dbReference type="ChEBI" id="CHEBI:15783"/>
        <dbReference type="ChEBI" id="CHEBI:16567"/>
        <dbReference type="ChEBI" id="CHEBI:57540"/>
        <dbReference type="ChEBI" id="CHEBI:57945"/>
        <dbReference type="ChEBI" id="CHEBI:71579"/>
        <dbReference type="EC" id="1.7.1.17"/>
    </reaction>
    <physiologicalReaction direction="right-to-left" evidence="5">
        <dbReference type="Rhea" id="RHEA:55874"/>
    </physiologicalReaction>
</comment>
<dbReference type="EMBL" id="VJZD01000156">
    <property type="protein sequence ID" value="MPY35374.1"/>
    <property type="molecule type" value="Genomic_DNA"/>
</dbReference>
<dbReference type="PANTHER" id="PTHR43741:SF4">
    <property type="entry name" value="FMN-DEPENDENT NADH:QUINONE OXIDOREDUCTASE"/>
    <property type="match status" value="1"/>
</dbReference>
<accession>A0A5N8VMQ0</accession>
<comment type="catalytic activity">
    <reaction evidence="6">
        <text>2 a quinone + NADH + H(+) = 2 a 1,4-benzosemiquinone + NAD(+)</text>
        <dbReference type="Rhea" id="RHEA:65952"/>
        <dbReference type="ChEBI" id="CHEBI:15378"/>
        <dbReference type="ChEBI" id="CHEBI:57540"/>
        <dbReference type="ChEBI" id="CHEBI:57945"/>
        <dbReference type="ChEBI" id="CHEBI:132124"/>
        <dbReference type="ChEBI" id="CHEBI:134225"/>
    </reaction>
</comment>
<evidence type="ECO:0000256" key="5">
    <source>
        <dbReference type="ARBA" id="ARBA00048542"/>
    </source>
</evidence>
<comment type="similarity">
    <text evidence="6">Belongs to the azoreductase type 1 family.</text>
</comment>
<keyword evidence="2 6" id="KW-0288">FMN</keyword>
<proteinExistence type="inferred from homology"/>
<comment type="caution">
    <text evidence="8">The sequence shown here is derived from an EMBL/GenBank/DDBJ whole genome shotgun (WGS) entry which is preliminary data.</text>
</comment>
<sequence>MAHLLHIDSSARGEGSASRRLSAEYVQAWQARNPHGTVTYRDLAVDTPVFVSPEWITGVFGPAEAATDGTRAAVAASEVLIREIEEADVVVLGVPMYNFGVPATFKAWIDQVVMAGRTFAFGENGPEGLLKGKTAVVLRASGSDFDNPAFAPMDFHAPYIRGVLGWIGITDVEFIAVNGYTPEQVEAAIQEAGKAITAHADTTSLAV</sequence>
<evidence type="ECO:0000313" key="9">
    <source>
        <dbReference type="Proteomes" id="UP000325849"/>
    </source>
</evidence>
<dbReference type="InterPro" id="IPR023048">
    <property type="entry name" value="NADH:quinone_OxRdtase_FMN_depd"/>
</dbReference>
<keyword evidence="3 6" id="KW-0560">Oxidoreductase</keyword>
<dbReference type="InterPro" id="IPR050104">
    <property type="entry name" value="FMN-dep_NADH:Q_OxRdtase_AzoR1"/>
</dbReference>
<keyword evidence="9" id="KW-1185">Reference proteome</keyword>
<feature type="binding site" evidence="6">
    <location>
        <begin position="16"/>
        <end position="18"/>
    </location>
    <ligand>
        <name>FMN</name>
        <dbReference type="ChEBI" id="CHEBI:58210"/>
    </ligand>
</feature>
<feature type="domain" description="Flavodoxin-like fold" evidence="7">
    <location>
        <begin position="3"/>
        <end position="199"/>
    </location>
</feature>
<dbReference type="InterPro" id="IPR003680">
    <property type="entry name" value="Flavodoxin_fold"/>
</dbReference>
<name>A0A5N8VMQ0_9ACTN</name>
<evidence type="ECO:0000256" key="6">
    <source>
        <dbReference type="HAMAP-Rule" id="MF_01216"/>
    </source>
</evidence>
<dbReference type="Pfam" id="PF02525">
    <property type="entry name" value="Flavodoxin_2"/>
    <property type="match status" value="1"/>
</dbReference>
<evidence type="ECO:0000256" key="3">
    <source>
        <dbReference type="ARBA" id="ARBA00023002"/>
    </source>
</evidence>
<dbReference type="EC" id="1.6.5.-" evidence="6"/>
<dbReference type="RefSeq" id="WP_152893102.1">
    <property type="nucleotide sequence ID" value="NZ_VJZD01000156.1"/>
</dbReference>
<keyword evidence="1 6" id="KW-0285">Flavoprotein</keyword>
<dbReference type="Proteomes" id="UP000325849">
    <property type="component" value="Unassembled WGS sequence"/>
</dbReference>
<comment type="function">
    <text evidence="6">Also exhibits azoreductase activity. Catalyzes the reductive cleavage of the azo bond in aromatic azo compounds to the corresponding amines.</text>
</comment>
<protein>
    <recommendedName>
        <fullName evidence="6">FMN dependent NADH:quinone oxidoreductase</fullName>
        <ecNumber evidence="6">1.6.5.-</ecNumber>
    </recommendedName>
    <alternativeName>
        <fullName evidence="6">Azo-dye reductase</fullName>
    </alternativeName>
    <alternativeName>
        <fullName evidence="6">FMN-dependent NADH-azo compound oxidoreductase</fullName>
    </alternativeName>
    <alternativeName>
        <fullName evidence="6">FMN-dependent NADH-azoreductase</fullName>
        <ecNumber evidence="6">1.7.1.17</ecNumber>
    </alternativeName>
</protein>
<dbReference type="GO" id="GO:0010181">
    <property type="term" value="F:FMN binding"/>
    <property type="evidence" value="ECO:0007669"/>
    <property type="project" value="UniProtKB-UniRule"/>
</dbReference>
<dbReference type="InterPro" id="IPR029039">
    <property type="entry name" value="Flavoprotein-like_sf"/>
</dbReference>
<dbReference type="AlphaFoldDB" id="A0A5N8VMQ0"/>
<feature type="binding site" evidence="6">
    <location>
        <begin position="96"/>
        <end position="99"/>
    </location>
    <ligand>
        <name>FMN</name>
        <dbReference type="ChEBI" id="CHEBI:58210"/>
    </ligand>
</feature>
<evidence type="ECO:0000313" key="8">
    <source>
        <dbReference type="EMBL" id="MPY35374.1"/>
    </source>
</evidence>
<feature type="binding site" evidence="6">
    <location>
        <position position="10"/>
    </location>
    <ligand>
        <name>FMN</name>
        <dbReference type="ChEBI" id="CHEBI:58210"/>
    </ligand>
</feature>
<organism evidence="8 9">
    <name type="scientific">Streptomyces adustus</name>
    <dbReference type="NCBI Taxonomy" id="1609272"/>
    <lineage>
        <taxon>Bacteria</taxon>
        <taxon>Bacillati</taxon>
        <taxon>Actinomycetota</taxon>
        <taxon>Actinomycetes</taxon>
        <taxon>Kitasatosporales</taxon>
        <taxon>Streptomycetaceae</taxon>
        <taxon>Streptomyces</taxon>
    </lineage>
</organism>